<evidence type="ECO:0000313" key="2">
    <source>
        <dbReference type="Proteomes" id="UP001283361"/>
    </source>
</evidence>
<gene>
    <name evidence="1" type="ORF">RRG08_065227</name>
</gene>
<proteinExistence type="predicted"/>
<protein>
    <submittedName>
        <fullName evidence="1">Uncharacterized protein</fullName>
    </submittedName>
</protein>
<comment type="caution">
    <text evidence="1">The sequence shown here is derived from an EMBL/GenBank/DDBJ whole genome shotgun (WGS) entry which is preliminary data.</text>
</comment>
<name>A0AAE0YHR7_9GAST</name>
<dbReference type="AlphaFoldDB" id="A0AAE0YHR7"/>
<organism evidence="1 2">
    <name type="scientific">Elysia crispata</name>
    <name type="common">lettuce slug</name>
    <dbReference type="NCBI Taxonomy" id="231223"/>
    <lineage>
        <taxon>Eukaryota</taxon>
        <taxon>Metazoa</taxon>
        <taxon>Spiralia</taxon>
        <taxon>Lophotrochozoa</taxon>
        <taxon>Mollusca</taxon>
        <taxon>Gastropoda</taxon>
        <taxon>Heterobranchia</taxon>
        <taxon>Euthyneura</taxon>
        <taxon>Panpulmonata</taxon>
        <taxon>Sacoglossa</taxon>
        <taxon>Placobranchoidea</taxon>
        <taxon>Plakobranchidae</taxon>
        <taxon>Elysia</taxon>
    </lineage>
</organism>
<reference evidence="1" key="1">
    <citation type="journal article" date="2023" name="G3 (Bethesda)">
        <title>A reference genome for the long-term kleptoplast-retaining sea slug Elysia crispata morphotype clarki.</title>
        <authorList>
            <person name="Eastman K.E."/>
            <person name="Pendleton A.L."/>
            <person name="Shaikh M.A."/>
            <person name="Suttiyut T."/>
            <person name="Ogas R."/>
            <person name="Tomko P."/>
            <person name="Gavelis G."/>
            <person name="Widhalm J.R."/>
            <person name="Wisecaver J.H."/>
        </authorList>
    </citation>
    <scope>NUCLEOTIDE SEQUENCE</scope>
    <source>
        <strain evidence="1">ECLA1</strain>
    </source>
</reference>
<sequence length="91" mass="10043">MLKSGAEKFSTVVNALFLQIDVVYLPPSPRPGASPRSADWGSDIIQLYEEQTNRGVWLYVLLSATSALGTGKDDYLHSHDAKCMREEVDVS</sequence>
<dbReference type="Proteomes" id="UP001283361">
    <property type="component" value="Unassembled WGS sequence"/>
</dbReference>
<accession>A0AAE0YHR7</accession>
<evidence type="ECO:0000313" key="1">
    <source>
        <dbReference type="EMBL" id="KAK3746062.1"/>
    </source>
</evidence>
<keyword evidence="2" id="KW-1185">Reference proteome</keyword>
<dbReference type="EMBL" id="JAWDGP010006169">
    <property type="protein sequence ID" value="KAK3746062.1"/>
    <property type="molecule type" value="Genomic_DNA"/>
</dbReference>